<comment type="caution">
    <text evidence="2">The sequence shown here is derived from an EMBL/GenBank/DDBJ whole genome shotgun (WGS) entry which is preliminary data.</text>
</comment>
<reference evidence="2 3" key="1">
    <citation type="journal article" date="2018" name="Int. J. Syst. Evol. Microbiol.">
        <title>Mesosutterella multiformis gen. nov., sp. nov., a member of the family Sutterellaceae and Sutterella megalosphaeroides sp. nov., isolated from human faeces.</title>
        <authorList>
            <person name="Sakamoto M."/>
            <person name="Ikeyama N."/>
            <person name="Kunihiro T."/>
            <person name="Iino T."/>
            <person name="Yuki M."/>
            <person name="Ohkuma M."/>
        </authorList>
    </citation>
    <scope>NUCLEOTIDE SEQUENCE [LARGE SCALE GENOMIC DNA]</scope>
    <source>
        <strain evidence="2 3">4NBBH2</strain>
    </source>
</reference>
<feature type="region of interest" description="Disordered" evidence="1">
    <location>
        <begin position="1"/>
        <end position="24"/>
    </location>
</feature>
<dbReference type="RefSeq" id="WP_116270929.1">
    <property type="nucleotide sequence ID" value="NZ_BGZJ01000002.1"/>
</dbReference>
<accession>A0A388SJ08</accession>
<protein>
    <submittedName>
        <fullName evidence="2">Uncharacterized protein</fullName>
    </submittedName>
</protein>
<organism evidence="2 3">
    <name type="scientific">Mesosutterella multiformis</name>
    <dbReference type="NCBI Taxonomy" id="2259133"/>
    <lineage>
        <taxon>Bacteria</taxon>
        <taxon>Pseudomonadati</taxon>
        <taxon>Pseudomonadota</taxon>
        <taxon>Betaproteobacteria</taxon>
        <taxon>Burkholderiales</taxon>
        <taxon>Sutterellaceae</taxon>
        <taxon>Mesosutterella</taxon>
    </lineage>
</organism>
<dbReference type="Proteomes" id="UP000266091">
    <property type="component" value="Unassembled WGS sequence"/>
</dbReference>
<evidence type="ECO:0000313" key="2">
    <source>
        <dbReference type="EMBL" id="GBO94714.1"/>
    </source>
</evidence>
<evidence type="ECO:0000256" key="1">
    <source>
        <dbReference type="SAM" id="MobiDB-lite"/>
    </source>
</evidence>
<dbReference type="AlphaFoldDB" id="A0A388SJ08"/>
<name>A0A388SJ08_9BURK</name>
<keyword evidence="3" id="KW-1185">Reference proteome</keyword>
<proteinExistence type="predicted"/>
<sequence>MRHTDTIRLSQKTAAAAPPAAASGSTRLTGFQEILADTVDAASLISGGSPAPILSSLRPGARTFGTYIAAKSRFRARRLRLFP</sequence>
<evidence type="ECO:0000313" key="3">
    <source>
        <dbReference type="Proteomes" id="UP000266091"/>
    </source>
</evidence>
<dbReference type="EMBL" id="BGZJ01000002">
    <property type="protein sequence ID" value="GBO94714.1"/>
    <property type="molecule type" value="Genomic_DNA"/>
</dbReference>
<gene>
    <name evidence="2" type="ORF">MESMUL_20680</name>
</gene>